<proteinExistence type="predicted"/>
<dbReference type="PROSITE" id="PS50943">
    <property type="entry name" value="HTH_CROC1"/>
    <property type="match status" value="1"/>
</dbReference>
<evidence type="ECO:0000259" key="1">
    <source>
        <dbReference type="PROSITE" id="PS50943"/>
    </source>
</evidence>
<protein>
    <submittedName>
        <fullName evidence="2">Helix-turn-helix transcriptional regulator</fullName>
    </submittedName>
</protein>
<reference evidence="2 3" key="1">
    <citation type="submission" date="2020-03" db="EMBL/GenBank/DDBJ databases">
        <title>Soil Listeria distribution.</title>
        <authorList>
            <person name="Liao J."/>
            <person name="Wiedmann M."/>
        </authorList>
    </citation>
    <scope>NUCLEOTIDE SEQUENCE [LARGE SCALE GENOMIC DNA]</scope>
    <source>
        <strain evidence="2 3">FSL L7-0504</strain>
    </source>
</reference>
<name>A0A842CKG0_9LIST</name>
<dbReference type="GO" id="GO:0003677">
    <property type="term" value="F:DNA binding"/>
    <property type="evidence" value="ECO:0007669"/>
    <property type="project" value="InterPro"/>
</dbReference>
<dbReference type="EMBL" id="JAASWI010000001">
    <property type="protein sequence ID" value="MBC1977695.1"/>
    <property type="molecule type" value="Genomic_DNA"/>
</dbReference>
<dbReference type="CDD" id="cd00093">
    <property type="entry name" value="HTH_XRE"/>
    <property type="match status" value="1"/>
</dbReference>
<dbReference type="SUPFAM" id="SSF47413">
    <property type="entry name" value="lambda repressor-like DNA-binding domains"/>
    <property type="match status" value="1"/>
</dbReference>
<comment type="caution">
    <text evidence="2">The sequence shown here is derived from an EMBL/GenBank/DDBJ whole genome shotgun (WGS) entry which is preliminary data.</text>
</comment>
<evidence type="ECO:0000313" key="2">
    <source>
        <dbReference type="EMBL" id="MBC1977695.1"/>
    </source>
</evidence>
<dbReference type="InterPro" id="IPR001387">
    <property type="entry name" value="Cro/C1-type_HTH"/>
</dbReference>
<sequence>MIRLRINEILKEREMSQKALCELSGLRPTTVSEMCRGVRTTVNLQHLETLIDALEIEDFNQILKRDKV</sequence>
<gene>
    <name evidence="2" type="ORF">HCJ63_04275</name>
</gene>
<feature type="domain" description="HTH cro/C1-type" evidence="1">
    <location>
        <begin position="6"/>
        <end position="62"/>
    </location>
</feature>
<dbReference type="AlphaFoldDB" id="A0A842CKG0"/>
<evidence type="ECO:0000313" key="3">
    <source>
        <dbReference type="Proteomes" id="UP000580683"/>
    </source>
</evidence>
<dbReference type="RefSeq" id="WP_003738026.1">
    <property type="nucleotide sequence ID" value="NZ_JAARXN010000001.1"/>
</dbReference>
<accession>A0A842CKG0</accession>
<organism evidence="2 3">
    <name type="scientific">Listeria marthii</name>
    <dbReference type="NCBI Taxonomy" id="529731"/>
    <lineage>
        <taxon>Bacteria</taxon>
        <taxon>Bacillati</taxon>
        <taxon>Bacillota</taxon>
        <taxon>Bacilli</taxon>
        <taxon>Bacillales</taxon>
        <taxon>Listeriaceae</taxon>
        <taxon>Listeria</taxon>
    </lineage>
</organism>
<dbReference type="Gene3D" id="1.10.260.40">
    <property type="entry name" value="lambda repressor-like DNA-binding domains"/>
    <property type="match status" value="1"/>
</dbReference>
<dbReference type="Proteomes" id="UP000580683">
    <property type="component" value="Unassembled WGS sequence"/>
</dbReference>
<dbReference type="Pfam" id="PF13443">
    <property type="entry name" value="HTH_26"/>
    <property type="match status" value="1"/>
</dbReference>
<dbReference type="SMART" id="SM00530">
    <property type="entry name" value="HTH_XRE"/>
    <property type="match status" value="1"/>
</dbReference>
<dbReference type="InterPro" id="IPR010982">
    <property type="entry name" value="Lambda_DNA-bd_dom_sf"/>
</dbReference>